<feature type="signal peptide" evidence="1">
    <location>
        <begin position="1"/>
        <end position="23"/>
    </location>
</feature>
<keyword evidence="3" id="KW-1185">Reference proteome</keyword>
<accession>A0A1I4A5V0</accession>
<dbReference type="EMBL" id="FOSR01000003">
    <property type="protein sequence ID" value="SFK51216.1"/>
    <property type="molecule type" value="Genomic_DNA"/>
</dbReference>
<sequence length="267" mass="27763">MRIRPRHLPCLILLAAVTLPVAASGTQFKDLLNKAKQATHLSDNSQAGANLPTSDIAAGLKEALAKGTTNAINSLGRNNGFWNNPKVRIPLPGKLEQVASLARKMGMGAKVDAFELSLNRAAEKAVPQVADIFGDAIRKMTLSDARGILGGGDHAATDYFRRVAGPALTARIRPIVDKATNSVGATEKYKALTASTGGVGGGALGGMLGALGGHHGSKSSSPLDLNDYVTEKTIDGLFTTIGEQEKSIRDNPAARSTDLLKKVFGGG</sequence>
<organism evidence="2 3">
    <name type="scientific">Rhodanobacter glycinis</name>
    <dbReference type="NCBI Taxonomy" id="582702"/>
    <lineage>
        <taxon>Bacteria</taxon>
        <taxon>Pseudomonadati</taxon>
        <taxon>Pseudomonadota</taxon>
        <taxon>Gammaproteobacteria</taxon>
        <taxon>Lysobacterales</taxon>
        <taxon>Rhodanobacteraceae</taxon>
        <taxon>Rhodanobacter</taxon>
    </lineage>
</organism>
<reference evidence="3" key="1">
    <citation type="submission" date="2016-10" db="EMBL/GenBank/DDBJ databases">
        <authorList>
            <person name="Varghese N."/>
            <person name="Submissions S."/>
        </authorList>
    </citation>
    <scope>NUCLEOTIDE SEQUENCE [LARGE SCALE GENOMIC DNA]</scope>
    <source>
        <strain evidence="3">MO64</strain>
    </source>
</reference>
<evidence type="ECO:0000256" key="1">
    <source>
        <dbReference type="SAM" id="SignalP"/>
    </source>
</evidence>
<gene>
    <name evidence="2" type="ORF">SAMN05192579_103260</name>
</gene>
<evidence type="ECO:0000313" key="2">
    <source>
        <dbReference type="EMBL" id="SFK51216.1"/>
    </source>
</evidence>
<feature type="chain" id="PRO_5011687592" description="DUF4197 domain-containing protein" evidence="1">
    <location>
        <begin position="24"/>
        <end position="267"/>
    </location>
</feature>
<dbReference type="AlphaFoldDB" id="A0A1I4A5V0"/>
<proteinExistence type="predicted"/>
<dbReference type="Pfam" id="PF13852">
    <property type="entry name" value="DUF4197"/>
    <property type="match status" value="1"/>
</dbReference>
<name>A0A1I4A5V0_9GAMM</name>
<protein>
    <recommendedName>
        <fullName evidence="4">DUF4197 domain-containing protein</fullName>
    </recommendedName>
</protein>
<evidence type="ECO:0008006" key="4">
    <source>
        <dbReference type="Google" id="ProtNLM"/>
    </source>
</evidence>
<keyword evidence="1" id="KW-0732">Signal</keyword>
<evidence type="ECO:0000313" key="3">
    <source>
        <dbReference type="Proteomes" id="UP000198725"/>
    </source>
</evidence>
<dbReference type="InterPro" id="IPR025245">
    <property type="entry name" value="DUF4197"/>
</dbReference>
<dbReference type="RefSeq" id="WP_092702199.1">
    <property type="nucleotide sequence ID" value="NZ_FOSR01000003.1"/>
</dbReference>
<dbReference type="Proteomes" id="UP000198725">
    <property type="component" value="Unassembled WGS sequence"/>
</dbReference>